<evidence type="ECO:0008006" key="4">
    <source>
        <dbReference type="Google" id="ProtNLM"/>
    </source>
</evidence>
<evidence type="ECO:0000256" key="1">
    <source>
        <dbReference type="SAM" id="SignalP"/>
    </source>
</evidence>
<dbReference type="AlphaFoldDB" id="A0A4R5LTK7"/>
<keyword evidence="1" id="KW-0732">Signal</keyword>
<evidence type="ECO:0000313" key="2">
    <source>
        <dbReference type="EMBL" id="TDG14680.1"/>
    </source>
</evidence>
<dbReference type="EMBL" id="SMSE01000001">
    <property type="protein sequence ID" value="TDG14680.1"/>
    <property type="molecule type" value="Genomic_DNA"/>
</dbReference>
<feature type="chain" id="PRO_5020701723" description="Calcium-dependent phosphoinositide phospholipase C" evidence="1">
    <location>
        <begin position="28"/>
        <end position="408"/>
    </location>
</feature>
<dbReference type="GO" id="GO:0006629">
    <property type="term" value="P:lipid metabolic process"/>
    <property type="evidence" value="ECO:0007669"/>
    <property type="project" value="InterPro"/>
</dbReference>
<reference evidence="2 3" key="1">
    <citation type="submission" date="2019-03" db="EMBL/GenBank/DDBJ databases">
        <title>Seongchinamella monodicae gen. nov., sp. nov., a novel member of the Gammaproteobacteria isolated from a tidal mudflat of beach.</title>
        <authorList>
            <person name="Yang H.G."/>
            <person name="Kang J.W."/>
            <person name="Lee S.D."/>
        </authorList>
    </citation>
    <scope>NUCLEOTIDE SEQUENCE [LARGE SCALE GENOMIC DNA]</scope>
    <source>
        <strain evidence="2 3">GH4-78</strain>
    </source>
</reference>
<dbReference type="RefSeq" id="WP_133208857.1">
    <property type="nucleotide sequence ID" value="NZ_SMSE01000001.1"/>
</dbReference>
<protein>
    <recommendedName>
        <fullName evidence="4">Calcium-dependent phosphoinositide phospholipase C</fullName>
    </recommendedName>
</protein>
<dbReference type="GO" id="GO:0008081">
    <property type="term" value="F:phosphoric diester hydrolase activity"/>
    <property type="evidence" value="ECO:0007669"/>
    <property type="project" value="InterPro"/>
</dbReference>
<dbReference type="Gene3D" id="3.20.20.190">
    <property type="entry name" value="Phosphatidylinositol (PI) phosphodiesterase"/>
    <property type="match status" value="1"/>
</dbReference>
<accession>A0A4R5LTK7</accession>
<sequence length="408" mass="44923">MNFRKLLCNPLLLVVGALAGISIAAAASELTQPRLNQIQVIGTHNSYAQPPDPRTMAIMAPRLQAIFEAMFEKMSPQEKTKFAEEHPVLLEQGFGASLDYVHPPLEYQLRAGLRSLEIDLYVDREGGRFADPLPYRQLRAAGEKNLAPLYDDALRETGLKVLHVADVDFRSYCPTFRICLTQMLQWSEQNPGHSPVFVLLEPKLPGLDRAIPGAAEVEAFSGSDFDEMDNSIREVLGRERVFAPDDLRGTAPTLEHAALIQDNWPGLDQSRGKFVFLLLVPGENFSALSPYIANKPSLEGRMAFMQGKPGMPHTAFVMVDNHLSDPAVIPSLVKRGYLVRSRADIDTHEALLNATERRDKTLASGAQVISTDFFTLPNIYGNSYSVTPFSGGARCNPVNSASNCSIGQ</sequence>
<proteinExistence type="predicted"/>
<gene>
    <name evidence="2" type="ORF">E2F43_00055</name>
</gene>
<dbReference type="InterPro" id="IPR017946">
    <property type="entry name" value="PLC-like_Pdiesterase_TIM-brl"/>
</dbReference>
<keyword evidence="3" id="KW-1185">Reference proteome</keyword>
<comment type="caution">
    <text evidence="2">The sequence shown here is derived from an EMBL/GenBank/DDBJ whole genome shotgun (WGS) entry which is preliminary data.</text>
</comment>
<dbReference type="Proteomes" id="UP000295554">
    <property type="component" value="Unassembled WGS sequence"/>
</dbReference>
<dbReference type="Pfam" id="PF16670">
    <property type="entry name" value="PI-PLC-C1"/>
    <property type="match status" value="1"/>
</dbReference>
<dbReference type="OrthoDB" id="195526at2"/>
<evidence type="ECO:0000313" key="3">
    <source>
        <dbReference type="Proteomes" id="UP000295554"/>
    </source>
</evidence>
<dbReference type="InterPro" id="IPR032075">
    <property type="entry name" value="PI-PLC-C1"/>
</dbReference>
<feature type="signal peptide" evidence="1">
    <location>
        <begin position="1"/>
        <end position="27"/>
    </location>
</feature>
<name>A0A4R5LTK7_9GAMM</name>
<dbReference type="CDD" id="cd08589">
    <property type="entry name" value="PI-PLCc_SaPLC1_like"/>
    <property type="match status" value="1"/>
</dbReference>
<dbReference type="SUPFAM" id="SSF51695">
    <property type="entry name" value="PLC-like phosphodiesterases"/>
    <property type="match status" value="1"/>
</dbReference>
<organism evidence="2 3">
    <name type="scientific">Seongchinamella unica</name>
    <dbReference type="NCBI Taxonomy" id="2547392"/>
    <lineage>
        <taxon>Bacteria</taxon>
        <taxon>Pseudomonadati</taxon>
        <taxon>Pseudomonadota</taxon>
        <taxon>Gammaproteobacteria</taxon>
        <taxon>Cellvibrionales</taxon>
        <taxon>Halieaceae</taxon>
        <taxon>Seongchinamella</taxon>
    </lineage>
</organism>